<dbReference type="RefSeq" id="WP_074979733.1">
    <property type="nucleotide sequence ID" value="NZ_FPAG01000008.1"/>
</dbReference>
<dbReference type="PROSITE" id="PS50932">
    <property type="entry name" value="HTH_LACI_2"/>
    <property type="match status" value="1"/>
</dbReference>
<proteinExistence type="predicted"/>
<accession>A0A1I6V5H6</accession>
<reference evidence="5 6" key="1">
    <citation type="submission" date="2016-10" db="EMBL/GenBank/DDBJ databases">
        <authorList>
            <person name="de Groot N.N."/>
        </authorList>
    </citation>
    <scope>NUCLEOTIDE SEQUENCE [LARGE SCALE GENOMIC DNA]</scope>
    <source>
        <strain evidence="5 6">CGMCC 1.6114</strain>
    </source>
</reference>
<dbReference type="InterPro" id="IPR046335">
    <property type="entry name" value="LacI/GalR-like_sensor"/>
</dbReference>
<evidence type="ECO:0000313" key="6">
    <source>
        <dbReference type="Proteomes" id="UP000183209"/>
    </source>
</evidence>
<feature type="domain" description="HTH lacI-type" evidence="4">
    <location>
        <begin position="5"/>
        <end position="59"/>
    </location>
</feature>
<dbReference type="InterPro" id="IPR010982">
    <property type="entry name" value="Lambda_DNA-bd_dom_sf"/>
</dbReference>
<dbReference type="Proteomes" id="UP000183209">
    <property type="component" value="Unassembled WGS sequence"/>
</dbReference>
<dbReference type="PANTHER" id="PTHR30146">
    <property type="entry name" value="LACI-RELATED TRANSCRIPTIONAL REPRESSOR"/>
    <property type="match status" value="1"/>
</dbReference>
<dbReference type="CDD" id="cd01392">
    <property type="entry name" value="HTH_LacI"/>
    <property type="match status" value="1"/>
</dbReference>
<dbReference type="InterPro" id="IPR028082">
    <property type="entry name" value="Peripla_BP_I"/>
</dbReference>
<keyword evidence="2" id="KW-0238">DNA-binding</keyword>
<protein>
    <submittedName>
        <fullName evidence="5">Transcriptional regulator, LacI family</fullName>
    </submittedName>
</protein>
<dbReference type="Pfam" id="PF00356">
    <property type="entry name" value="LacI"/>
    <property type="match status" value="1"/>
</dbReference>
<dbReference type="PANTHER" id="PTHR30146:SF109">
    <property type="entry name" value="HTH-TYPE TRANSCRIPTIONAL REGULATOR GALS"/>
    <property type="match status" value="1"/>
</dbReference>
<keyword evidence="1" id="KW-0805">Transcription regulation</keyword>
<dbReference type="OrthoDB" id="9768806at2"/>
<dbReference type="Gene3D" id="1.10.260.40">
    <property type="entry name" value="lambda repressor-like DNA-binding domains"/>
    <property type="match status" value="1"/>
</dbReference>
<dbReference type="Gene3D" id="3.40.50.2300">
    <property type="match status" value="2"/>
</dbReference>
<dbReference type="GO" id="GO:0000976">
    <property type="term" value="F:transcription cis-regulatory region binding"/>
    <property type="evidence" value="ECO:0007669"/>
    <property type="project" value="TreeGrafter"/>
</dbReference>
<evidence type="ECO:0000313" key="5">
    <source>
        <dbReference type="EMBL" id="SFT08905.1"/>
    </source>
</evidence>
<gene>
    <name evidence="5" type="ORF">SAMN04487906_2879</name>
</gene>
<dbReference type="CDD" id="cd06267">
    <property type="entry name" value="PBP1_LacI_sugar_binding-like"/>
    <property type="match status" value="1"/>
</dbReference>
<dbReference type="AlphaFoldDB" id="A0A1I6V5H6"/>
<dbReference type="Pfam" id="PF13377">
    <property type="entry name" value="Peripla_BP_3"/>
    <property type="match status" value="1"/>
</dbReference>
<keyword evidence="3" id="KW-0804">Transcription</keyword>
<evidence type="ECO:0000256" key="3">
    <source>
        <dbReference type="ARBA" id="ARBA00023163"/>
    </source>
</evidence>
<sequence length="344" mass="38452">MKRSITLKDIALHFNVSISTVSKALNDSHDISIALKAKIKEYARSNNYRPNPYARNLRKKDNRTIGVVIPNILNYFFAQVFSGIEKVANENGYNLISCISNESLAKEKNTIEILERGLVSGLLISLSEGTEKSGDYEHLKSFADNGIPIVMFDRVTDLVACDKVIIDDFNGAFEATTHLIRTGCKNIAIISPLDNLNIGKQRLKGYLTALEKNGLSPNPNLIIKIFEEELFEAEVRALLTRNRVDGILGLEEFSAINAMKIAMSLGYEIPEDLSIIGFTNGQLPQYVSPRITSVSQHGKFIGEQATHKLIQRIENNKEDSMEEFSTQKLKTSLVIRESTKPLNF</sequence>
<dbReference type="SUPFAM" id="SSF47413">
    <property type="entry name" value="lambda repressor-like DNA-binding domains"/>
    <property type="match status" value="1"/>
</dbReference>
<name>A0A1I6V5H6_9FLAO</name>
<evidence type="ECO:0000259" key="4">
    <source>
        <dbReference type="PROSITE" id="PS50932"/>
    </source>
</evidence>
<dbReference type="EMBL" id="FPAG01000008">
    <property type="protein sequence ID" value="SFT08905.1"/>
    <property type="molecule type" value="Genomic_DNA"/>
</dbReference>
<evidence type="ECO:0000256" key="1">
    <source>
        <dbReference type="ARBA" id="ARBA00023015"/>
    </source>
</evidence>
<evidence type="ECO:0000256" key="2">
    <source>
        <dbReference type="ARBA" id="ARBA00023125"/>
    </source>
</evidence>
<organism evidence="5 6">
    <name type="scientific">Zhouia amylolytica</name>
    <dbReference type="NCBI Taxonomy" id="376730"/>
    <lineage>
        <taxon>Bacteria</taxon>
        <taxon>Pseudomonadati</taxon>
        <taxon>Bacteroidota</taxon>
        <taxon>Flavobacteriia</taxon>
        <taxon>Flavobacteriales</taxon>
        <taxon>Flavobacteriaceae</taxon>
        <taxon>Zhouia</taxon>
    </lineage>
</organism>
<dbReference type="GO" id="GO:0003700">
    <property type="term" value="F:DNA-binding transcription factor activity"/>
    <property type="evidence" value="ECO:0007669"/>
    <property type="project" value="TreeGrafter"/>
</dbReference>
<dbReference type="SUPFAM" id="SSF53822">
    <property type="entry name" value="Periplasmic binding protein-like I"/>
    <property type="match status" value="1"/>
</dbReference>
<dbReference type="SMART" id="SM00354">
    <property type="entry name" value="HTH_LACI"/>
    <property type="match status" value="1"/>
</dbReference>
<dbReference type="InterPro" id="IPR000843">
    <property type="entry name" value="HTH_LacI"/>
</dbReference>